<dbReference type="SUPFAM" id="SSF46785">
    <property type="entry name" value="Winged helix' DNA-binding domain"/>
    <property type="match status" value="1"/>
</dbReference>
<keyword evidence="4" id="KW-0804">Transcription</keyword>
<evidence type="ECO:0000256" key="1">
    <source>
        <dbReference type="ARBA" id="ARBA00009437"/>
    </source>
</evidence>
<evidence type="ECO:0000259" key="5">
    <source>
        <dbReference type="PROSITE" id="PS50931"/>
    </source>
</evidence>
<dbReference type="SUPFAM" id="SSF53850">
    <property type="entry name" value="Periplasmic binding protein-like II"/>
    <property type="match status" value="1"/>
</dbReference>
<feature type="domain" description="HTH lysR-type" evidence="5">
    <location>
        <begin position="1"/>
        <end position="58"/>
    </location>
</feature>
<evidence type="ECO:0000313" key="6">
    <source>
        <dbReference type="EMBL" id="MDQ7251220.1"/>
    </source>
</evidence>
<dbReference type="InterPro" id="IPR005119">
    <property type="entry name" value="LysR_subst-bd"/>
</dbReference>
<evidence type="ECO:0000256" key="2">
    <source>
        <dbReference type="ARBA" id="ARBA00023015"/>
    </source>
</evidence>
<dbReference type="Pfam" id="PF00126">
    <property type="entry name" value="HTH_1"/>
    <property type="match status" value="1"/>
</dbReference>
<dbReference type="InterPro" id="IPR000847">
    <property type="entry name" value="LysR_HTH_N"/>
</dbReference>
<gene>
    <name evidence="6" type="ORF">Q8A70_26275</name>
</gene>
<name>A0ABU0YVP6_9PROT</name>
<comment type="similarity">
    <text evidence="1">Belongs to the LysR transcriptional regulatory family.</text>
</comment>
<dbReference type="PANTHER" id="PTHR30419:SF31">
    <property type="entry name" value="BLR3139 PROTEIN"/>
    <property type="match status" value="1"/>
</dbReference>
<dbReference type="CDD" id="cd05466">
    <property type="entry name" value="PBP2_LTTR_substrate"/>
    <property type="match status" value="1"/>
</dbReference>
<reference evidence="7" key="1">
    <citation type="submission" date="2023-08" db="EMBL/GenBank/DDBJ databases">
        <title>Rhodospirillaceae gen. nov., a novel taxon isolated from the Yangtze River Yuezi River estuary sludge.</title>
        <authorList>
            <person name="Ruan L."/>
        </authorList>
    </citation>
    <scope>NUCLEOTIDE SEQUENCE [LARGE SCALE GENOMIC DNA]</scope>
    <source>
        <strain evidence="7">R-7</strain>
    </source>
</reference>
<dbReference type="Gene3D" id="1.10.10.10">
    <property type="entry name" value="Winged helix-like DNA-binding domain superfamily/Winged helix DNA-binding domain"/>
    <property type="match status" value="1"/>
</dbReference>
<keyword evidence="2" id="KW-0805">Transcription regulation</keyword>
<dbReference type="PROSITE" id="PS50931">
    <property type="entry name" value="HTH_LYSR"/>
    <property type="match status" value="1"/>
</dbReference>
<dbReference type="Gene3D" id="3.40.190.290">
    <property type="match status" value="1"/>
</dbReference>
<evidence type="ECO:0000256" key="4">
    <source>
        <dbReference type="ARBA" id="ARBA00023163"/>
    </source>
</evidence>
<organism evidence="6 7">
    <name type="scientific">Dongia sedimenti</name>
    <dbReference type="NCBI Taxonomy" id="3064282"/>
    <lineage>
        <taxon>Bacteria</taxon>
        <taxon>Pseudomonadati</taxon>
        <taxon>Pseudomonadota</taxon>
        <taxon>Alphaproteobacteria</taxon>
        <taxon>Rhodospirillales</taxon>
        <taxon>Dongiaceae</taxon>
        <taxon>Dongia</taxon>
    </lineage>
</organism>
<dbReference type="InterPro" id="IPR036390">
    <property type="entry name" value="WH_DNA-bd_sf"/>
</dbReference>
<dbReference type="RefSeq" id="WP_379961379.1">
    <property type="nucleotide sequence ID" value="NZ_JAUYVI010000010.1"/>
</dbReference>
<sequence length="318" mass="34993">MLVKHLTYLTALARERHFGRAAEACGISQPALSAAIRQIEGELGVRVVERSRRFIGFTPEGQLVLDRAQRLVHDFETLRQDISVLKRALAGRLRIGAIPAALPVVALLTTPFCAQHPSVSVHIQSLSSKEIQRGIDTFDLDIGLTYLDNEPLSRVRTLPIYRDRFVFITHDHPRFAGRSEMSWTDAAKERLCLLSNDMQNRRIIDRAFASVGETPRPVIEANALIPVISHVRLGEWSGIVPQSLLLLTGISSGLRALPMGEPKPSHSIGLVYADREPVSGLVGAFLATAKRQKLQQRIDAVAALNTGGRSATEPQEAK</sequence>
<dbReference type="InterPro" id="IPR050950">
    <property type="entry name" value="HTH-type_LysR_regulators"/>
</dbReference>
<keyword evidence="7" id="KW-1185">Reference proteome</keyword>
<dbReference type="EMBL" id="JAUYVI010000010">
    <property type="protein sequence ID" value="MDQ7251220.1"/>
    <property type="molecule type" value="Genomic_DNA"/>
</dbReference>
<evidence type="ECO:0000313" key="7">
    <source>
        <dbReference type="Proteomes" id="UP001230156"/>
    </source>
</evidence>
<keyword evidence="3" id="KW-0238">DNA-binding</keyword>
<dbReference type="PRINTS" id="PR00039">
    <property type="entry name" value="HTHLYSR"/>
</dbReference>
<evidence type="ECO:0000256" key="3">
    <source>
        <dbReference type="ARBA" id="ARBA00023125"/>
    </source>
</evidence>
<comment type="caution">
    <text evidence="6">The sequence shown here is derived from an EMBL/GenBank/DDBJ whole genome shotgun (WGS) entry which is preliminary data.</text>
</comment>
<dbReference type="Proteomes" id="UP001230156">
    <property type="component" value="Unassembled WGS sequence"/>
</dbReference>
<dbReference type="InterPro" id="IPR036388">
    <property type="entry name" value="WH-like_DNA-bd_sf"/>
</dbReference>
<protein>
    <submittedName>
        <fullName evidence="6">LysR family transcriptional regulator</fullName>
    </submittedName>
</protein>
<accession>A0ABU0YVP6</accession>
<dbReference type="Pfam" id="PF03466">
    <property type="entry name" value="LysR_substrate"/>
    <property type="match status" value="1"/>
</dbReference>
<proteinExistence type="inferred from homology"/>
<dbReference type="PANTHER" id="PTHR30419">
    <property type="entry name" value="HTH-TYPE TRANSCRIPTIONAL REGULATOR YBHD"/>
    <property type="match status" value="1"/>
</dbReference>